<accession>A0A7J0ERZ9</accession>
<evidence type="ECO:0000256" key="1">
    <source>
        <dbReference type="SAM" id="MobiDB-lite"/>
    </source>
</evidence>
<dbReference type="InterPro" id="IPR019805">
    <property type="entry name" value="Heat_shock_protein_90_CS"/>
</dbReference>
<dbReference type="AlphaFoldDB" id="A0A7J0ERZ9"/>
<dbReference type="GO" id="GO:0051082">
    <property type="term" value="F:unfolded protein binding"/>
    <property type="evidence" value="ECO:0007669"/>
    <property type="project" value="InterPro"/>
</dbReference>
<dbReference type="PROSITE" id="PS00298">
    <property type="entry name" value="HSP90"/>
    <property type="match status" value="1"/>
</dbReference>
<name>A0A7J0ERZ9_9ERIC</name>
<comment type="caution">
    <text evidence="2">The sequence shown here is derived from an EMBL/GenBank/DDBJ whole genome shotgun (WGS) entry which is preliminary data.</text>
</comment>
<sequence>MAPVLSRSLTSASVVSLPSYSSSFSLKNTNRGFSLKRNAFLGQNGLRNSLSRSGLKWKIERRERGAVVRCEATVAEKEAPETSGERHEYQAEVGQPPTGFDSSQPIYSHKEVFLRELVR</sequence>
<feature type="region of interest" description="Disordered" evidence="1">
    <location>
        <begin position="75"/>
        <end position="104"/>
    </location>
</feature>
<dbReference type="GO" id="GO:0006457">
    <property type="term" value="P:protein folding"/>
    <property type="evidence" value="ECO:0007669"/>
    <property type="project" value="InterPro"/>
</dbReference>
<evidence type="ECO:0000313" key="2">
    <source>
        <dbReference type="EMBL" id="GFY88769.1"/>
    </source>
</evidence>
<dbReference type="GO" id="GO:0005524">
    <property type="term" value="F:ATP binding"/>
    <property type="evidence" value="ECO:0007669"/>
    <property type="project" value="InterPro"/>
</dbReference>
<reference evidence="2 3" key="1">
    <citation type="submission" date="2019-07" db="EMBL/GenBank/DDBJ databases">
        <title>De Novo Assembly of kiwifruit Actinidia rufa.</title>
        <authorList>
            <person name="Sugita-Konishi S."/>
            <person name="Sato K."/>
            <person name="Mori E."/>
            <person name="Abe Y."/>
            <person name="Kisaki G."/>
            <person name="Hamano K."/>
            <person name="Suezawa K."/>
            <person name="Otani M."/>
            <person name="Fukuda T."/>
            <person name="Manabe T."/>
            <person name="Gomi K."/>
            <person name="Tabuchi M."/>
            <person name="Akimitsu K."/>
            <person name="Kataoka I."/>
        </authorList>
    </citation>
    <scope>NUCLEOTIDE SEQUENCE [LARGE SCALE GENOMIC DNA]</scope>
    <source>
        <strain evidence="3">cv. Fuchu</strain>
    </source>
</reference>
<keyword evidence="3" id="KW-1185">Reference proteome</keyword>
<proteinExistence type="predicted"/>
<evidence type="ECO:0000313" key="3">
    <source>
        <dbReference type="Proteomes" id="UP000585474"/>
    </source>
</evidence>
<feature type="compositionally biased region" description="Basic and acidic residues" evidence="1">
    <location>
        <begin position="75"/>
        <end position="90"/>
    </location>
</feature>
<protein>
    <submittedName>
        <fullName evidence="2">Chaperone protein htpG family protein</fullName>
    </submittedName>
</protein>
<organism evidence="2 3">
    <name type="scientific">Actinidia rufa</name>
    <dbReference type="NCBI Taxonomy" id="165716"/>
    <lineage>
        <taxon>Eukaryota</taxon>
        <taxon>Viridiplantae</taxon>
        <taxon>Streptophyta</taxon>
        <taxon>Embryophyta</taxon>
        <taxon>Tracheophyta</taxon>
        <taxon>Spermatophyta</taxon>
        <taxon>Magnoliopsida</taxon>
        <taxon>eudicotyledons</taxon>
        <taxon>Gunneridae</taxon>
        <taxon>Pentapetalae</taxon>
        <taxon>asterids</taxon>
        <taxon>Ericales</taxon>
        <taxon>Actinidiaceae</taxon>
        <taxon>Actinidia</taxon>
    </lineage>
</organism>
<dbReference type="Proteomes" id="UP000585474">
    <property type="component" value="Unassembled WGS sequence"/>
</dbReference>
<gene>
    <name evidence="2" type="ORF">Acr_06g0007090</name>
</gene>
<dbReference type="EMBL" id="BJWL01000006">
    <property type="protein sequence ID" value="GFY88769.1"/>
    <property type="molecule type" value="Genomic_DNA"/>
</dbReference>